<evidence type="ECO:0000313" key="3">
    <source>
        <dbReference type="Proteomes" id="UP000053820"/>
    </source>
</evidence>
<reference evidence="2 3" key="1">
    <citation type="submission" date="2014-04" db="EMBL/GenBank/DDBJ databases">
        <title>Evolutionary Origins and Diversification of the Mycorrhizal Mutualists.</title>
        <authorList>
            <consortium name="DOE Joint Genome Institute"/>
            <consortium name="Mycorrhizal Genomics Consortium"/>
            <person name="Kohler A."/>
            <person name="Kuo A."/>
            <person name="Nagy L.G."/>
            <person name="Floudas D."/>
            <person name="Copeland A."/>
            <person name="Barry K.W."/>
            <person name="Cichocki N."/>
            <person name="Veneault-Fourrey C."/>
            <person name="LaButti K."/>
            <person name="Lindquist E.A."/>
            <person name="Lipzen A."/>
            <person name="Lundell T."/>
            <person name="Morin E."/>
            <person name="Murat C."/>
            <person name="Riley R."/>
            <person name="Ohm R."/>
            <person name="Sun H."/>
            <person name="Tunlid A."/>
            <person name="Henrissat B."/>
            <person name="Grigoriev I.V."/>
            <person name="Hibbett D.S."/>
            <person name="Martin F."/>
        </authorList>
    </citation>
    <scope>NUCLEOTIDE SEQUENCE [LARGE SCALE GENOMIC DNA]</scope>
    <source>
        <strain evidence="2 3">MD-312</strain>
    </source>
</reference>
<dbReference type="HOGENOM" id="CLU_2904459_0_0_1"/>
<accession>A0A0C9UYL2</accession>
<feature type="signal peptide" evidence="1">
    <location>
        <begin position="1"/>
        <end position="25"/>
    </location>
</feature>
<sequence>MTMMTLARYASVSLACLFAAHSLYTHPISLGISNTLTPWNTPALVSADILTNKVTQTRLLPP</sequence>
<organism evidence="2 3">
    <name type="scientific">Hydnomerulius pinastri MD-312</name>
    <dbReference type="NCBI Taxonomy" id="994086"/>
    <lineage>
        <taxon>Eukaryota</taxon>
        <taxon>Fungi</taxon>
        <taxon>Dikarya</taxon>
        <taxon>Basidiomycota</taxon>
        <taxon>Agaricomycotina</taxon>
        <taxon>Agaricomycetes</taxon>
        <taxon>Agaricomycetidae</taxon>
        <taxon>Boletales</taxon>
        <taxon>Boletales incertae sedis</taxon>
        <taxon>Leucogyrophana</taxon>
    </lineage>
</organism>
<feature type="chain" id="PRO_5002214606" evidence="1">
    <location>
        <begin position="26"/>
        <end position="62"/>
    </location>
</feature>
<keyword evidence="1" id="KW-0732">Signal</keyword>
<evidence type="ECO:0000256" key="1">
    <source>
        <dbReference type="SAM" id="SignalP"/>
    </source>
</evidence>
<gene>
    <name evidence="2" type="ORF">HYDPIDRAFT_119965</name>
</gene>
<protein>
    <submittedName>
        <fullName evidence="2">Uncharacterized protein</fullName>
    </submittedName>
</protein>
<name>A0A0C9UYL2_9AGAM</name>
<evidence type="ECO:0000313" key="2">
    <source>
        <dbReference type="EMBL" id="KIJ58119.1"/>
    </source>
</evidence>
<dbReference type="EMBL" id="KN839985">
    <property type="protein sequence ID" value="KIJ58119.1"/>
    <property type="molecule type" value="Genomic_DNA"/>
</dbReference>
<dbReference type="AlphaFoldDB" id="A0A0C9UYL2"/>
<proteinExistence type="predicted"/>
<dbReference type="Proteomes" id="UP000053820">
    <property type="component" value="Unassembled WGS sequence"/>
</dbReference>
<keyword evidence="3" id="KW-1185">Reference proteome</keyword>